<dbReference type="PANTHER" id="PTHR30154">
    <property type="entry name" value="LEUCINE-RESPONSIVE REGULATORY PROTEIN"/>
    <property type="match status" value="1"/>
</dbReference>
<keyword evidence="2" id="KW-0238">DNA-binding</keyword>
<evidence type="ECO:0000313" key="7">
    <source>
        <dbReference type="Proteomes" id="UP001500851"/>
    </source>
</evidence>
<feature type="domain" description="Transcription regulator AsnC/Lrp ligand binding" evidence="4">
    <location>
        <begin position="224"/>
        <end position="278"/>
    </location>
</feature>
<reference evidence="6 7" key="1">
    <citation type="journal article" date="2019" name="Int. J. Syst. Evol. Microbiol.">
        <title>The Global Catalogue of Microorganisms (GCM) 10K type strain sequencing project: providing services to taxonomists for standard genome sequencing and annotation.</title>
        <authorList>
            <consortium name="The Broad Institute Genomics Platform"/>
            <consortium name="The Broad Institute Genome Sequencing Center for Infectious Disease"/>
            <person name="Wu L."/>
            <person name="Ma J."/>
        </authorList>
    </citation>
    <scope>NUCLEOTIDE SEQUENCE [LARGE SCALE GENOMIC DNA]</scope>
    <source>
        <strain evidence="6 7">JCM 14736</strain>
    </source>
</reference>
<dbReference type="RefSeq" id="WP_344032795.1">
    <property type="nucleotide sequence ID" value="NZ_BAAAOB010000003.1"/>
</dbReference>
<dbReference type="Gene3D" id="1.10.10.10">
    <property type="entry name" value="Winged helix-like DNA-binding domain superfamily/Winged helix DNA-binding domain"/>
    <property type="match status" value="2"/>
</dbReference>
<sequence length="307" mass="34079">MNAFDEDLIRALQFDGRAPFSALAKQLGVHRTVVAQRVHELLESDEIRIIAAVPPRALGLPLQVHLMLRIAGPTQPVFEQLLEHGSVVFLTETIGQYQAVVEIWAPDNEEVGRTVRAIRSIDGIVEVQFGLYDRVLRRLRLGEDPELGEIVFDDFDIALLARLQVDGRSTFGELARHTGRSASACRARVLRLLDAQMVRIGAVRGRRVETGAVLAGIGIVLVGEQDAQEAVEEMLLDIPTIEFAARTTGRYEMVATIAVRSIAQCTEIIRTVRAHPGVVLADSWVHAALWCERYEWGIERLARLRGA</sequence>
<dbReference type="PANTHER" id="PTHR30154:SF34">
    <property type="entry name" value="TRANSCRIPTIONAL REGULATOR AZLB"/>
    <property type="match status" value="1"/>
</dbReference>
<dbReference type="InterPro" id="IPR019888">
    <property type="entry name" value="Tscrpt_reg_AsnC-like"/>
</dbReference>
<evidence type="ECO:0000256" key="1">
    <source>
        <dbReference type="ARBA" id="ARBA00023015"/>
    </source>
</evidence>
<dbReference type="Pfam" id="PF01037">
    <property type="entry name" value="AsnC_trans_reg"/>
    <property type="match status" value="1"/>
</dbReference>
<keyword evidence="1" id="KW-0805">Transcription regulation</keyword>
<feature type="domain" description="HTH asnC-type" evidence="5">
    <location>
        <begin position="1"/>
        <end position="41"/>
    </location>
</feature>
<keyword evidence="7" id="KW-1185">Reference proteome</keyword>
<dbReference type="InterPro" id="IPR036388">
    <property type="entry name" value="WH-like_DNA-bd_sf"/>
</dbReference>
<proteinExistence type="predicted"/>
<dbReference type="SMART" id="SM00344">
    <property type="entry name" value="HTH_ASNC"/>
    <property type="match status" value="2"/>
</dbReference>
<dbReference type="Proteomes" id="UP001500851">
    <property type="component" value="Unassembled WGS sequence"/>
</dbReference>
<feature type="domain" description="HTH asnC-type" evidence="5">
    <location>
        <begin position="153"/>
        <end position="192"/>
    </location>
</feature>
<organism evidence="6 7">
    <name type="scientific">Leucobacter iarius</name>
    <dbReference type="NCBI Taxonomy" id="333963"/>
    <lineage>
        <taxon>Bacteria</taxon>
        <taxon>Bacillati</taxon>
        <taxon>Actinomycetota</taxon>
        <taxon>Actinomycetes</taxon>
        <taxon>Micrococcales</taxon>
        <taxon>Microbacteriaceae</taxon>
        <taxon>Leucobacter</taxon>
    </lineage>
</organism>
<gene>
    <name evidence="6" type="ORF">GCM10009768_25630</name>
</gene>
<keyword evidence="3" id="KW-0804">Transcription</keyword>
<dbReference type="SUPFAM" id="SSF54909">
    <property type="entry name" value="Dimeric alpha+beta barrel"/>
    <property type="match status" value="2"/>
</dbReference>
<evidence type="ECO:0000259" key="5">
    <source>
        <dbReference type="Pfam" id="PF13404"/>
    </source>
</evidence>
<dbReference type="InterPro" id="IPR036390">
    <property type="entry name" value="WH_DNA-bd_sf"/>
</dbReference>
<dbReference type="InterPro" id="IPR019887">
    <property type="entry name" value="Tscrpt_reg_AsnC/Lrp_C"/>
</dbReference>
<dbReference type="EMBL" id="BAAAOB010000003">
    <property type="protein sequence ID" value="GAA1795436.1"/>
    <property type="molecule type" value="Genomic_DNA"/>
</dbReference>
<evidence type="ECO:0000256" key="2">
    <source>
        <dbReference type="ARBA" id="ARBA00023125"/>
    </source>
</evidence>
<evidence type="ECO:0000313" key="6">
    <source>
        <dbReference type="EMBL" id="GAA1795436.1"/>
    </source>
</evidence>
<evidence type="ECO:0000259" key="4">
    <source>
        <dbReference type="Pfam" id="PF01037"/>
    </source>
</evidence>
<accession>A0ABN2LP68</accession>
<name>A0ABN2LP68_9MICO</name>
<protein>
    <submittedName>
        <fullName evidence="6">Lrp/AsnC family transcriptional regulator</fullName>
    </submittedName>
</protein>
<dbReference type="InterPro" id="IPR000485">
    <property type="entry name" value="AsnC-type_HTH_dom"/>
</dbReference>
<dbReference type="Gene3D" id="3.30.70.920">
    <property type="match status" value="2"/>
</dbReference>
<comment type="caution">
    <text evidence="6">The sequence shown here is derived from an EMBL/GenBank/DDBJ whole genome shotgun (WGS) entry which is preliminary data.</text>
</comment>
<dbReference type="SUPFAM" id="SSF46785">
    <property type="entry name" value="Winged helix' DNA-binding domain"/>
    <property type="match status" value="2"/>
</dbReference>
<evidence type="ECO:0000256" key="3">
    <source>
        <dbReference type="ARBA" id="ARBA00023163"/>
    </source>
</evidence>
<dbReference type="Pfam" id="PF13404">
    <property type="entry name" value="HTH_AsnC-type"/>
    <property type="match status" value="2"/>
</dbReference>
<dbReference type="PRINTS" id="PR00033">
    <property type="entry name" value="HTHASNC"/>
</dbReference>
<dbReference type="InterPro" id="IPR011008">
    <property type="entry name" value="Dimeric_a/b-barrel"/>
</dbReference>